<dbReference type="Gene3D" id="2.40.50.230">
    <property type="entry name" value="Gp5 N-terminal domain"/>
    <property type="match status" value="1"/>
</dbReference>
<evidence type="ECO:0000313" key="5">
    <source>
        <dbReference type="EMBL" id="MFC7421079.1"/>
    </source>
</evidence>
<dbReference type="InterPro" id="IPR028244">
    <property type="entry name" value="T6SS_Rhs_Vgr_dom"/>
</dbReference>
<dbReference type="Pfam" id="PF10106">
    <property type="entry name" value="DUF2345"/>
    <property type="match status" value="1"/>
</dbReference>
<dbReference type="Proteomes" id="UP001596473">
    <property type="component" value="Unassembled WGS sequence"/>
</dbReference>
<dbReference type="InterPro" id="IPR017847">
    <property type="entry name" value="T6SS_RhsGE_Vgr_subset"/>
</dbReference>
<keyword evidence="6" id="KW-1185">Reference proteome</keyword>
<dbReference type="NCBIfam" id="TIGR03361">
    <property type="entry name" value="VI_Rhs_Vgr"/>
    <property type="match status" value="1"/>
</dbReference>
<proteinExistence type="inferred from homology"/>
<dbReference type="InterPro" id="IPR006533">
    <property type="entry name" value="T6SS_Vgr_RhsGE"/>
</dbReference>
<organism evidence="5 6">
    <name type="scientific">Iodobacter arcticus</name>
    <dbReference type="NCBI Taxonomy" id="590593"/>
    <lineage>
        <taxon>Bacteria</taxon>
        <taxon>Pseudomonadati</taxon>
        <taxon>Pseudomonadota</taxon>
        <taxon>Betaproteobacteria</taxon>
        <taxon>Neisseriales</taxon>
        <taxon>Chitinibacteraceae</taxon>
        <taxon>Iodobacter</taxon>
    </lineage>
</organism>
<dbReference type="SUPFAM" id="SSF69279">
    <property type="entry name" value="Phage tail proteins"/>
    <property type="match status" value="2"/>
</dbReference>
<comment type="caution">
    <text evidence="5">The sequence shown here is derived from an EMBL/GenBank/DDBJ whole genome shotgun (WGS) entry which is preliminary data.</text>
</comment>
<name>A0ABW2R1L6_9NEIS</name>
<evidence type="ECO:0000259" key="4">
    <source>
        <dbReference type="Pfam" id="PF13296"/>
    </source>
</evidence>
<comment type="similarity">
    <text evidence="1">Belongs to the VgrG protein family.</text>
</comment>
<dbReference type="Pfam" id="PF13296">
    <property type="entry name" value="T6SS_Vgr"/>
    <property type="match status" value="1"/>
</dbReference>
<dbReference type="InterPro" id="IPR006531">
    <property type="entry name" value="Gp5/Vgr_OB"/>
</dbReference>
<evidence type="ECO:0000259" key="2">
    <source>
        <dbReference type="Pfam" id="PF04717"/>
    </source>
</evidence>
<reference evidence="6" key="1">
    <citation type="journal article" date="2019" name="Int. J. Syst. Evol. Microbiol.">
        <title>The Global Catalogue of Microorganisms (GCM) 10K type strain sequencing project: providing services to taxonomists for standard genome sequencing and annotation.</title>
        <authorList>
            <consortium name="The Broad Institute Genomics Platform"/>
            <consortium name="The Broad Institute Genome Sequencing Center for Infectious Disease"/>
            <person name="Wu L."/>
            <person name="Ma J."/>
        </authorList>
    </citation>
    <scope>NUCLEOTIDE SEQUENCE [LARGE SCALE GENOMIC DNA]</scope>
    <source>
        <strain evidence="6">CCUG 62945</strain>
    </source>
</reference>
<dbReference type="SUPFAM" id="SSF69255">
    <property type="entry name" value="gp5 N-terminal domain-like"/>
    <property type="match status" value="1"/>
</dbReference>
<accession>A0ABW2R1L6</accession>
<evidence type="ECO:0000259" key="3">
    <source>
        <dbReference type="Pfam" id="PF10106"/>
    </source>
</evidence>
<dbReference type="Gene3D" id="4.10.220.110">
    <property type="match status" value="1"/>
</dbReference>
<dbReference type="InterPro" id="IPR037026">
    <property type="entry name" value="Vgr_OB-fold_dom_sf"/>
</dbReference>
<feature type="domain" description="DUF2345" evidence="3">
    <location>
        <begin position="678"/>
        <end position="822"/>
    </location>
</feature>
<dbReference type="Gene3D" id="3.55.50.10">
    <property type="entry name" value="Baseplate protein-like domains"/>
    <property type="match status" value="1"/>
</dbReference>
<protein>
    <submittedName>
        <fullName evidence="5">Type VI secretion system Vgr family protein</fullName>
    </submittedName>
</protein>
<evidence type="ECO:0000256" key="1">
    <source>
        <dbReference type="ARBA" id="ARBA00005558"/>
    </source>
</evidence>
<dbReference type="SUPFAM" id="SSF69349">
    <property type="entry name" value="Phage fibre proteins"/>
    <property type="match status" value="1"/>
</dbReference>
<dbReference type="InterPro" id="IPR018769">
    <property type="entry name" value="VgrG2_DUF2345"/>
</dbReference>
<evidence type="ECO:0000313" key="6">
    <source>
        <dbReference type="Proteomes" id="UP001596473"/>
    </source>
</evidence>
<dbReference type="Pfam" id="PF04717">
    <property type="entry name" value="Phage_base_V"/>
    <property type="match status" value="1"/>
</dbReference>
<sequence length="897" mass="97313">MRPDQLLASFAAAFNQDKRLISLQIGDGAAWGDQLLPQRVTGTEGINQPFLYYIDCLSPDAALELKSLLGLPVVLSITDAEGGMVERCGVVSQAQLLGSDGGFAQYKLTVEPPFALLRYRLTSRVLQDLSTPDIIKKILAEHQAKNPAFASVQTLDFKLSGNYPSQSYTTQKNESDYAFLCRIMQREGLSWRFVHLAGDSPQVQLVIFDDAYAIPEASDSHVRFHRAAATEEADSLTDWITQRQLGSSSVALASFDYKAVKTNQSFDDSPVDQGEGGQQIQSSFEDYGALAHYYANNSEDLSHYAQLRQQSHDQAKKSFSGSGTLRSLQAGQWFRLEDHPAHEWDEPEKREFVVTELKFTANNNLPVDLTQQLLMLAPSLLAGSNPAVAAENAPYQADFTAQRRGQALNPSYDESSKPSSFGVQTATVVGPAGSEVHTDELGRIKIQFSWQRADEHPDFGANLDDKSSCWVRVAYPSAGASWGHQFIPRIGQEVLVSYLDNDIDRPIVTGVVYNGSHLPATFSGAGALPANKTLSGIKTKEHDGGQYGELLFDDTQGEVRTKLSSEHAKTQLNLGYLIHPRTDGKGEARGEGAELRTDARMALRAAQGVLISAEERAQAGGKQLDRDIFLGQLEAANGIAKSLSDLSVKHNADETETKGQSELLKYVQEWENGSNSKANAAGGGKPIVGISGPLGIAAATPESLTITAGNNIDLVSVKHTNHSIGGKWLVRVADSLSFFVQKLGMKLIAAGGHIDIQAHDGEIRITATKRIVLTSSEEIVLQAPKVQTIANGAQIDMGGGAITTQCSGRHNQKAAQHEMNGAGGGSPAGTFSPQKAKFDQKAILNWVGTGEPIKNRKYRLKMEDGRVLQGETNAEGQTEQFQSEMGFARYRIELLPE</sequence>
<dbReference type="Gene3D" id="2.30.110.50">
    <property type="match status" value="1"/>
</dbReference>
<dbReference type="EMBL" id="JBHTBQ010000033">
    <property type="protein sequence ID" value="MFC7421079.1"/>
    <property type="molecule type" value="Genomic_DNA"/>
</dbReference>
<feature type="domain" description="Putative type VI secretion system Rhs element associated Vgr" evidence="4">
    <location>
        <begin position="540"/>
        <end position="646"/>
    </location>
</feature>
<dbReference type="RefSeq" id="WP_380188655.1">
    <property type="nucleotide sequence ID" value="NZ_JBHTBQ010000033.1"/>
</dbReference>
<gene>
    <name evidence="5" type="ORF">ACFQNF_14535</name>
</gene>
<dbReference type="NCBIfam" id="TIGR01646">
    <property type="entry name" value="vgr_GE"/>
    <property type="match status" value="1"/>
</dbReference>
<dbReference type="Pfam" id="PF05954">
    <property type="entry name" value="Phage_GPD"/>
    <property type="match status" value="1"/>
</dbReference>
<feature type="domain" description="Gp5/Type VI secretion system Vgr protein OB-fold" evidence="2">
    <location>
        <begin position="463"/>
        <end position="513"/>
    </location>
</feature>